<dbReference type="AlphaFoldDB" id="A0A7J8IM32"/>
<dbReference type="EMBL" id="JACASE010000003">
    <property type="protein sequence ID" value="KAF6485716.1"/>
    <property type="molecule type" value="Genomic_DNA"/>
</dbReference>
<feature type="region of interest" description="Disordered" evidence="1">
    <location>
        <begin position="57"/>
        <end position="102"/>
    </location>
</feature>
<evidence type="ECO:0000313" key="3">
    <source>
        <dbReference type="Proteomes" id="UP000593571"/>
    </source>
</evidence>
<comment type="caution">
    <text evidence="2">The sequence shown here is derived from an EMBL/GenBank/DDBJ whole genome shotgun (WGS) entry which is preliminary data.</text>
</comment>
<proteinExistence type="predicted"/>
<organism evidence="2 3">
    <name type="scientific">Rousettus aegyptiacus</name>
    <name type="common">Egyptian fruit bat</name>
    <name type="synonym">Pteropus aegyptiacus</name>
    <dbReference type="NCBI Taxonomy" id="9407"/>
    <lineage>
        <taxon>Eukaryota</taxon>
        <taxon>Metazoa</taxon>
        <taxon>Chordata</taxon>
        <taxon>Craniata</taxon>
        <taxon>Vertebrata</taxon>
        <taxon>Euteleostomi</taxon>
        <taxon>Mammalia</taxon>
        <taxon>Eutheria</taxon>
        <taxon>Laurasiatheria</taxon>
        <taxon>Chiroptera</taxon>
        <taxon>Yinpterochiroptera</taxon>
        <taxon>Pteropodoidea</taxon>
        <taxon>Pteropodidae</taxon>
        <taxon>Rousettinae</taxon>
        <taxon>Rousettus</taxon>
    </lineage>
</organism>
<feature type="region of interest" description="Disordered" evidence="1">
    <location>
        <begin position="1"/>
        <end position="31"/>
    </location>
</feature>
<evidence type="ECO:0000256" key="1">
    <source>
        <dbReference type="SAM" id="MobiDB-lite"/>
    </source>
</evidence>
<accession>A0A7J8IM32</accession>
<name>A0A7J8IM32_ROUAE</name>
<keyword evidence="3" id="KW-1185">Reference proteome</keyword>
<dbReference type="Proteomes" id="UP000593571">
    <property type="component" value="Unassembled WGS sequence"/>
</dbReference>
<protein>
    <submittedName>
        <fullName evidence="2">Uncharacterized protein</fullName>
    </submittedName>
</protein>
<reference evidence="2 3" key="1">
    <citation type="journal article" date="2020" name="Nature">
        <title>Six reference-quality genomes reveal evolution of bat adaptations.</title>
        <authorList>
            <person name="Jebb D."/>
            <person name="Huang Z."/>
            <person name="Pippel M."/>
            <person name="Hughes G.M."/>
            <person name="Lavrichenko K."/>
            <person name="Devanna P."/>
            <person name="Winkler S."/>
            <person name="Jermiin L.S."/>
            <person name="Skirmuntt E.C."/>
            <person name="Katzourakis A."/>
            <person name="Burkitt-Gray L."/>
            <person name="Ray D.A."/>
            <person name="Sullivan K.A.M."/>
            <person name="Roscito J.G."/>
            <person name="Kirilenko B.M."/>
            <person name="Davalos L.M."/>
            <person name="Corthals A.P."/>
            <person name="Power M.L."/>
            <person name="Jones G."/>
            <person name="Ransome R.D."/>
            <person name="Dechmann D.K.N."/>
            <person name="Locatelli A.G."/>
            <person name="Puechmaille S.J."/>
            <person name="Fedrigo O."/>
            <person name="Jarvis E.D."/>
            <person name="Hiller M."/>
            <person name="Vernes S.C."/>
            <person name="Myers E.W."/>
            <person name="Teeling E.C."/>
        </authorList>
    </citation>
    <scope>NUCLEOTIDE SEQUENCE [LARGE SCALE GENOMIC DNA]</scope>
    <source>
        <strain evidence="2">MRouAeg1</strain>
        <tissue evidence="2">Muscle</tissue>
    </source>
</reference>
<sequence>MFNEERVSKRERHGSPISRTPLQERSGRPPRVEWLMRGSLRVSGRLAGTPQCVGECRVSPESQGDQARGHQRGAGARTAAGLGGAGRGAARRPRGCRSRSVPASGLCPHRGPFVKTPSGMFLICVFSICTGKTERAAACAMPQCPESAPGEQGAAGTAFVRDATTPPTAH</sequence>
<gene>
    <name evidence="2" type="ORF">HJG63_010845</name>
</gene>
<evidence type="ECO:0000313" key="2">
    <source>
        <dbReference type="EMBL" id="KAF6485716.1"/>
    </source>
</evidence>